<sequence>MRVPSRFGSQPLVCYNGNKFDKDDIRGGSCQFVWWEFVFAMSARQGKTGWPMPCRAKTKGANRL</sequence>
<name>A0A150NBX2_GEOSE</name>
<evidence type="ECO:0000313" key="1">
    <source>
        <dbReference type="EMBL" id="KYD34176.1"/>
    </source>
</evidence>
<proteinExistence type="predicted"/>
<comment type="caution">
    <text evidence="1">The sequence shown here is derived from an EMBL/GenBank/DDBJ whole genome shotgun (WGS) entry which is preliminary data.</text>
</comment>
<gene>
    <name evidence="1" type="ORF">B4114_0744</name>
</gene>
<evidence type="ECO:0000313" key="2">
    <source>
        <dbReference type="Proteomes" id="UP000075517"/>
    </source>
</evidence>
<dbReference type="EMBL" id="LQYY01000058">
    <property type="protein sequence ID" value="KYD34176.1"/>
    <property type="molecule type" value="Genomic_DNA"/>
</dbReference>
<reference evidence="1 2" key="1">
    <citation type="submission" date="2016-01" db="EMBL/GenBank/DDBJ databases">
        <title>Draft Genome Sequences of Seven Thermophilic Sporeformers Isolated from Foods.</title>
        <authorList>
            <person name="Berendsen E.M."/>
            <person name="Wells-Bennik M.H."/>
            <person name="Krawcyk A.O."/>
            <person name="De Jong A."/>
            <person name="Holsappel S."/>
            <person name="Eijlander R.T."/>
            <person name="Kuipers O.P."/>
        </authorList>
    </citation>
    <scope>NUCLEOTIDE SEQUENCE [LARGE SCALE GENOMIC DNA]</scope>
    <source>
        <strain evidence="1 2">B4114</strain>
    </source>
</reference>
<dbReference type="PATRIC" id="fig|1422.17.peg.2995"/>
<organism evidence="1 2">
    <name type="scientific">Geobacillus stearothermophilus</name>
    <name type="common">Bacillus stearothermophilus</name>
    <dbReference type="NCBI Taxonomy" id="1422"/>
    <lineage>
        <taxon>Bacteria</taxon>
        <taxon>Bacillati</taxon>
        <taxon>Bacillota</taxon>
        <taxon>Bacilli</taxon>
        <taxon>Bacillales</taxon>
        <taxon>Anoxybacillaceae</taxon>
        <taxon>Geobacillus</taxon>
    </lineage>
</organism>
<accession>A0A150NBX2</accession>
<protein>
    <submittedName>
        <fullName evidence="1">Uncharacterized protein</fullName>
    </submittedName>
</protein>
<dbReference type="AlphaFoldDB" id="A0A150NBX2"/>
<dbReference type="Proteomes" id="UP000075517">
    <property type="component" value="Unassembled WGS sequence"/>
</dbReference>